<sequence length="189" mass="20753">MLTCRRTKRWLWRWRANPLRRRDDVLEAWLVLALWTLVAVGGALAGVLTARAADDAFMQQRAERTPVTAVLLTDTPPAEATSYRAFAQVRWIGKDGSARTGRTLVNGGLKAGSTTVLWTDARGDLTTRPPSRTDAAVEAGLLAAASALAVSGIAFGVTGAARYWLDRRRIDEWGREWDLVGPRWGHKTG</sequence>
<keyword evidence="1" id="KW-0472">Membrane</keyword>
<keyword evidence="1" id="KW-1133">Transmembrane helix</keyword>
<proteinExistence type="predicted"/>
<feature type="transmembrane region" description="Helical" evidence="1">
    <location>
        <begin position="139"/>
        <end position="165"/>
    </location>
</feature>
<name>A0ABN3L0J2_STRLO</name>
<evidence type="ECO:0008006" key="4">
    <source>
        <dbReference type="Google" id="ProtNLM"/>
    </source>
</evidence>
<keyword evidence="1" id="KW-0812">Transmembrane</keyword>
<gene>
    <name evidence="2" type="ORF">GCM10010276_06530</name>
</gene>
<organism evidence="2 3">
    <name type="scientific">Streptomyces longisporus</name>
    <dbReference type="NCBI Taxonomy" id="1948"/>
    <lineage>
        <taxon>Bacteria</taxon>
        <taxon>Bacillati</taxon>
        <taxon>Actinomycetota</taxon>
        <taxon>Actinomycetes</taxon>
        <taxon>Kitasatosporales</taxon>
        <taxon>Streptomycetaceae</taxon>
        <taxon>Streptomyces</taxon>
    </lineage>
</organism>
<dbReference type="PANTHER" id="PTHR42305">
    <property type="entry name" value="MEMBRANE PROTEIN RV1733C-RELATED"/>
    <property type="match status" value="1"/>
</dbReference>
<evidence type="ECO:0000313" key="3">
    <source>
        <dbReference type="Proteomes" id="UP001501777"/>
    </source>
</evidence>
<accession>A0ABN3L0J2</accession>
<dbReference type="Proteomes" id="UP001501777">
    <property type="component" value="Unassembled WGS sequence"/>
</dbReference>
<dbReference type="PANTHER" id="PTHR42305:SF1">
    <property type="entry name" value="MEMBRANE PROTEIN RV1733C-RELATED"/>
    <property type="match status" value="1"/>
</dbReference>
<evidence type="ECO:0000313" key="2">
    <source>
        <dbReference type="EMBL" id="GAA2474115.1"/>
    </source>
</evidence>
<dbReference type="InterPro" id="IPR039708">
    <property type="entry name" value="MT1774/Rv1733c-like"/>
</dbReference>
<evidence type="ECO:0000256" key="1">
    <source>
        <dbReference type="SAM" id="Phobius"/>
    </source>
</evidence>
<comment type="caution">
    <text evidence="2">The sequence shown here is derived from an EMBL/GenBank/DDBJ whole genome shotgun (WGS) entry which is preliminary data.</text>
</comment>
<dbReference type="EMBL" id="BAAASG010000002">
    <property type="protein sequence ID" value="GAA2474115.1"/>
    <property type="molecule type" value="Genomic_DNA"/>
</dbReference>
<protein>
    <recommendedName>
        <fullName evidence="4">Integral membrane protein</fullName>
    </recommendedName>
</protein>
<keyword evidence="3" id="KW-1185">Reference proteome</keyword>
<reference evidence="2 3" key="1">
    <citation type="journal article" date="2019" name="Int. J. Syst. Evol. Microbiol.">
        <title>The Global Catalogue of Microorganisms (GCM) 10K type strain sequencing project: providing services to taxonomists for standard genome sequencing and annotation.</title>
        <authorList>
            <consortium name="The Broad Institute Genomics Platform"/>
            <consortium name="The Broad Institute Genome Sequencing Center for Infectious Disease"/>
            <person name="Wu L."/>
            <person name="Ma J."/>
        </authorList>
    </citation>
    <scope>NUCLEOTIDE SEQUENCE [LARGE SCALE GENOMIC DNA]</scope>
    <source>
        <strain evidence="2 3">JCM 4395</strain>
    </source>
</reference>